<name>A0A8T0IR38_CERPU</name>
<gene>
    <name evidence="1" type="ORF">KC19_2G071400</name>
</gene>
<sequence length="131" mass="15001">MLWKCRLWLAKCVQTTSIRSEQTLSMSRSSAPCTSFLHLPNLPQRNGCSTTQPSALLQYQLLQKNCCGHVRCKSESSIEHQGCVMISRVVPQHFQCRFSKLEDTAFQLRESVPHAFNFSLCTLDDFVYLLK</sequence>
<dbReference type="Proteomes" id="UP000822688">
    <property type="component" value="Chromosome 2"/>
</dbReference>
<dbReference type="EMBL" id="CM026422">
    <property type="protein sequence ID" value="KAG0586194.1"/>
    <property type="molecule type" value="Genomic_DNA"/>
</dbReference>
<organism evidence="1 2">
    <name type="scientific">Ceratodon purpureus</name>
    <name type="common">Fire moss</name>
    <name type="synonym">Dicranum purpureum</name>
    <dbReference type="NCBI Taxonomy" id="3225"/>
    <lineage>
        <taxon>Eukaryota</taxon>
        <taxon>Viridiplantae</taxon>
        <taxon>Streptophyta</taxon>
        <taxon>Embryophyta</taxon>
        <taxon>Bryophyta</taxon>
        <taxon>Bryophytina</taxon>
        <taxon>Bryopsida</taxon>
        <taxon>Dicranidae</taxon>
        <taxon>Pseudoditrichales</taxon>
        <taxon>Ditrichaceae</taxon>
        <taxon>Ceratodon</taxon>
    </lineage>
</organism>
<evidence type="ECO:0000313" key="1">
    <source>
        <dbReference type="EMBL" id="KAG0586194.1"/>
    </source>
</evidence>
<dbReference type="AlphaFoldDB" id="A0A8T0IR38"/>
<keyword evidence="2" id="KW-1185">Reference proteome</keyword>
<accession>A0A8T0IR38</accession>
<comment type="caution">
    <text evidence="1">The sequence shown here is derived from an EMBL/GenBank/DDBJ whole genome shotgun (WGS) entry which is preliminary data.</text>
</comment>
<evidence type="ECO:0000313" key="2">
    <source>
        <dbReference type="Proteomes" id="UP000822688"/>
    </source>
</evidence>
<protein>
    <submittedName>
        <fullName evidence="1">Uncharacterized protein</fullName>
    </submittedName>
</protein>
<reference evidence="1" key="1">
    <citation type="submission" date="2020-06" db="EMBL/GenBank/DDBJ databases">
        <title>WGS assembly of Ceratodon purpureus strain R40.</title>
        <authorList>
            <person name="Carey S.B."/>
            <person name="Jenkins J."/>
            <person name="Shu S."/>
            <person name="Lovell J.T."/>
            <person name="Sreedasyam A."/>
            <person name="Maumus F."/>
            <person name="Tiley G.P."/>
            <person name="Fernandez-Pozo N."/>
            <person name="Barry K."/>
            <person name="Chen C."/>
            <person name="Wang M."/>
            <person name="Lipzen A."/>
            <person name="Daum C."/>
            <person name="Saski C.A."/>
            <person name="Payton A.C."/>
            <person name="Mcbreen J.C."/>
            <person name="Conrad R.E."/>
            <person name="Kollar L.M."/>
            <person name="Olsson S."/>
            <person name="Huttunen S."/>
            <person name="Landis J.B."/>
            <person name="Wickett N.J."/>
            <person name="Johnson M.G."/>
            <person name="Rensing S.A."/>
            <person name="Grimwood J."/>
            <person name="Schmutz J."/>
            <person name="Mcdaniel S.F."/>
        </authorList>
    </citation>
    <scope>NUCLEOTIDE SEQUENCE</scope>
    <source>
        <strain evidence="1">R40</strain>
    </source>
</reference>
<proteinExistence type="predicted"/>